<sequence>MQLPDNELYDFMTGTFLKPEVTLTRLIKISESEENEKINKTVAKNRFRVPTGPRASAAAGGNSDAAKYTILSQSMLPRLYQDLMNISNDDDLRRLTEVKLLKHKYQLLKLSPKKAEKENILNEVQEMASGMVIVDSPDPTPWRVSIDWQDVKEFKDLDLSVVSMFVEKFPREGLAKVLDGFLHSEISPFTSAQMKNLDEKKETATDKQHDKKKGKQKIRIAIKDDPETAKLLQSEGVDVEDEDAPTNGQNDPEIEKEAVWKPAEVLEAMAEGFASDQDSILCYRILGAFYLRLQEYETAVDIAQRGLEAVKKAALTTTKLFPNGKDNLSLILGTAYIYYQAPKNYDIAIKVFDFVLKHDSKNIEASIGKGLILREKRQFKPAIKLLKSVIEQSPTNFQALFEYSWCLVLIGEREQGRKLLEKCLEMMTGSDPLSVDYRAQIWWRIGSSLWDYKRETKDNDKDSPAKDASLSTQTQEAFKAFVQSLQENPNYAPAYTSLGFFYSKVLKDTGRSSKCFYKAFEIDGGELDAAYQLATEFAEKGEWELVEVIASRVVESDRLRTYSGRESSWPYRALGIVGLNQRDYAKTVQYFQKSLRITPKDSHTWLGLGEAYANSGRYVAAAKAYERAKALDPDNRAIQYQYALVLREMQEFDKALTELREIGNLNLTEFPVGSALLETYILSAKYSLENDFYGDAVRRAIGAIDVASEEKALLLDEGKSVSTSFLWKGVGDACEVFLTVESKLGDIPLDKLTTLFGDEISVESNVRTTIIACMIKALQNSSETAPTAAKGLAAHNLGLAYLKAHHFEPTEDYLHESISCFKKAIQTEPRNTEFWNAYGIASHSLNARVSQHCFIRSLGLNPRQPRTWSNLALLYMAQGDLELASEAIDKAQAVDPDFVVSWVCQAVIDATLGNTKKANNLFEHSYTISKGNDGLAKFLYGLSVLESSKTPELGAKGKAIELDTGVLALQKYLLLSPDSYLGLTVQGMLLERTAGFTDGIKYLEALCKKVEADYDQGESENDLVKYARAKTQLARLRLGAHQFNEAVEDAQTVLQLLNESPEYSTLLLSSSLVAGIGLYFCDQFGEAIEYFKTALEVSGENQDVVILLVQVLWANGGDEEREVALEQLYSSIGNKGSSVKMTLLLGVIGLLNDPELLDAAGDELQQLSLDDLVKDRDNSVQEILSMIQKSNAPWQKALYMWPSRYGILKNINLQLAVKTAESLNSLKHAQSINAEELSVAYNKADGSIQAAQRAVFYSPWTVSSWDGLKEVLEQA</sequence>
<dbReference type="Pfam" id="PF18833">
    <property type="entry name" value="TPR_22"/>
    <property type="match status" value="1"/>
</dbReference>
<dbReference type="KEGG" id="slb:AWJ20_2730"/>
<dbReference type="OrthoDB" id="421075at2759"/>
<feature type="repeat" description="TPR" evidence="3">
    <location>
        <begin position="568"/>
        <end position="601"/>
    </location>
</feature>
<keyword evidence="2 3" id="KW-0802">TPR repeat</keyword>
<dbReference type="PANTHER" id="PTHR15704">
    <property type="entry name" value="SUPERKILLER 3 PROTEIN-RELATED"/>
    <property type="match status" value="1"/>
</dbReference>
<dbReference type="InterPro" id="IPR019734">
    <property type="entry name" value="TPR_rpt"/>
</dbReference>
<dbReference type="PANTHER" id="PTHR15704:SF7">
    <property type="entry name" value="SUPERKILLER COMPLEX PROTEIN 3"/>
    <property type="match status" value="1"/>
</dbReference>
<gene>
    <name evidence="5" type="primary">SKI3</name>
    <name evidence="5" type="ORF">AWJ20_2730</name>
</gene>
<dbReference type="Proteomes" id="UP000189580">
    <property type="component" value="Chromosome b"/>
</dbReference>
<dbReference type="GeneID" id="30034674"/>
<evidence type="ECO:0000256" key="2">
    <source>
        <dbReference type="ARBA" id="ARBA00022803"/>
    </source>
</evidence>
<keyword evidence="6" id="KW-1185">Reference proteome</keyword>
<organism evidence="5 6">
    <name type="scientific">Sugiyamaella lignohabitans</name>
    <dbReference type="NCBI Taxonomy" id="796027"/>
    <lineage>
        <taxon>Eukaryota</taxon>
        <taxon>Fungi</taxon>
        <taxon>Dikarya</taxon>
        <taxon>Ascomycota</taxon>
        <taxon>Saccharomycotina</taxon>
        <taxon>Dipodascomycetes</taxon>
        <taxon>Dipodascales</taxon>
        <taxon>Trichomonascaceae</taxon>
        <taxon>Sugiyamaella</taxon>
    </lineage>
</organism>
<keyword evidence="1" id="KW-0677">Repeat</keyword>
<dbReference type="PROSITE" id="PS50005">
    <property type="entry name" value="TPR"/>
    <property type="match status" value="3"/>
</dbReference>
<dbReference type="GO" id="GO:0055087">
    <property type="term" value="C:Ski complex"/>
    <property type="evidence" value="ECO:0007669"/>
    <property type="project" value="InterPro"/>
</dbReference>
<evidence type="ECO:0000313" key="5">
    <source>
        <dbReference type="EMBL" id="ANB15110.1"/>
    </source>
</evidence>
<dbReference type="GO" id="GO:0006401">
    <property type="term" value="P:RNA catabolic process"/>
    <property type="evidence" value="ECO:0007669"/>
    <property type="project" value="InterPro"/>
</dbReference>
<proteinExistence type="predicted"/>
<protein>
    <submittedName>
        <fullName evidence="5">SKI complex subunit tetratricopeptide repeat protein SKI3</fullName>
    </submittedName>
</protein>
<feature type="region of interest" description="Disordered" evidence="4">
    <location>
        <begin position="197"/>
        <end position="217"/>
    </location>
</feature>
<dbReference type="Gene3D" id="1.25.40.10">
    <property type="entry name" value="Tetratricopeptide repeat domain"/>
    <property type="match status" value="6"/>
</dbReference>
<dbReference type="AlphaFoldDB" id="A0A161HGZ1"/>
<dbReference type="InterPro" id="IPR039226">
    <property type="entry name" value="Ski3/TTC37"/>
</dbReference>
<feature type="repeat" description="TPR" evidence="3">
    <location>
        <begin position="602"/>
        <end position="635"/>
    </location>
</feature>
<feature type="compositionally biased region" description="Basic and acidic residues" evidence="4">
    <location>
        <begin position="197"/>
        <end position="209"/>
    </location>
</feature>
<evidence type="ECO:0000313" key="6">
    <source>
        <dbReference type="Proteomes" id="UP000189580"/>
    </source>
</evidence>
<dbReference type="SMART" id="SM00028">
    <property type="entry name" value="TPR"/>
    <property type="match status" value="9"/>
</dbReference>
<dbReference type="RefSeq" id="XP_018737587.1">
    <property type="nucleotide sequence ID" value="XM_018879696.1"/>
</dbReference>
<reference evidence="5 6" key="1">
    <citation type="submission" date="2016-02" db="EMBL/GenBank/DDBJ databases">
        <title>Complete genome sequence and transcriptome regulation of the pentose utilising yeast Sugiyamaella lignohabitans.</title>
        <authorList>
            <person name="Bellasio M."/>
            <person name="Peymann A."/>
            <person name="Valli M."/>
            <person name="Sipitzky M."/>
            <person name="Graf A."/>
            <person name="Sauer M."/>
            <person name="Marx H."/>
            <person name="Mattanovich D."/>
        </authorList>
    </citation>
    <scope>NUCLEOTIDE SEQUENCE [LARGE SCALE GENOMIC DNA]</scope>
    <source>
        <strain evidence="5 6">CBS 10342</strain>
    </source>
</reference>
<evidence type="ECO:0000256" key="3">
    <source>
        <dbReference type="PROSITE-ProRule" id="PRU00339"/>
    </source>
</evidence>
<accession>A0A161HGZ1</accession>
<dbReference type="Pfam" id="PF13181">
    <property type="entry name" value="TPR_8"/>
    <property type="match status" value="1"/>
</dbReference>
<feature type="region of interest" description="Disordered" evidence="4">
    <location>
        <begin position="233"/>
        <end position="252"/>
    </location>
</feature>
<dbReference type="EMBL" id="CP014503">
    <property type="protein sequence ID" value="ANB15110.1"/>
    <property type="molecule type" value="Genomic_DNA"/>
</dbReference>
<feature type="repeat" description="TPR" evidence="3">
    <location>
        <begin position="865"/>
        <end position="898"/>
    </location>
</feature>
<dbReference type="Pfam" id="PF13432">
    <property type="entry name" value="TPR_16"/>
    <property type="match status" value="1"/>
</dbReference>
<evidence type="ECO:0000256" key="4">
    <source>
        <dbReference type="SAM" id="MobiDB-lite"/>
    </source>
</evidence>
<dbReference type="PROSITE" id="PS50293">
    <property type="entry name" value="TPR_REGION"/>
    <property type="match status" value="1"/>
</dbReference>
<dbReference type="SUPFAM" id="SSF48452">
    <property type="entry name" value="TPR-like"/>
    <property type="match status" value="3"/>
</dbReference>
<dbReference type="InterPro" id="IPR011990">
    <property type="entry name" value="TPR-like_helical_dom_sf"/>
</dbReference>
<dbReference type="InterPro" id="IPR040962">
    <property type="entry name" value="TPR_22"/>
</dbReference>
<name>A0A161HGZ1_9ASCO</name>
<evidence type="ECO:0000256" key="1">
    <source>
        <dbReference type="ARBA" id="ARBA00022737"/>
    </source>
</evidence>